<accession>A0A2H0RBI5</accession>
<evidence type="ECO:0000256" key="1">
    <source>
        <dbReference type="SAM" id="Phobius"/>
    </source>
</evidence>
<sequence length="153" mass="17528">MGINSKIAKIPFFVLYLIIATLVSLNWIKVIIFQKDFENFRSTQPWDYYISSFAVQTLGVTHQQYFLFALPLILLGLYGLFKILGNLLDKDKKTNINGGNHIAIIALLLVLPGVLNISKYVDMGKQTHLLIGIILVFLFSVWSWMDEKIYKSK</sequence>
<keyword evidence="1" id="KW-0812">Transmembrane</keyword>
<dbReference type="Proteomes" id="UP000230214">
    <property type="component" value="Unassembled WGS sequence"/>
</dbReference>
<feature type="transmembrane region" description="Helical" evidence="1">
    <location>
        <begin position="127"/>
        <end position="145"/>
    </location>
</feature>
<protein>
    <recommendedName>
        <fullName evidence="4">Glycosyltransferase RgtA/B/C/D-like domain-containing protein</fullName>
    </recommendedName>
</protein>
<feature type="transmembrane region" description="Helical" evidence="1">
    <location>
        <begin position="65"/>
        <end position="81"/>
    </location>
</feature>
<dbReference type="AlphaFoldDB" id="A0A2H0RBI5"/>
<comment type="caution">
    <text evidence="2">The sequence shown here is derived from an EMBL/GenBank/DDBJ whole genome shotgun (WGS) entry which is preliminary data.</text>
</comment>
<evidence type="ECO:0008006" key="4">
    <source>
        <dbReference type="Google" id="ProtNLM"/>
    </source>
</evidence>
<evidence type="ECO:0000313" key="2">
    <source>
        <dbReference type="EMBL" id="PIR43830.1"/>
    </source>
</evidence>
<feature type="transmembrane region" description="Helical" evidence="1">
    <location>
        <begin position="12"/>
        <end position="32"/>
    </location>
</feature>
<name>A0A2H0RBI5_UNCKA</name>
<feature type="transmembrane region" description="Helical" evidence="1">
    <location>
        <begin position="102"/>
        <end position="121"/>
    </location>
</feature>
<organism evidence="2 3">
    <name type="scientific">candidate division WWE3 bacterium CG10_big_fil_rev_8_21_14_0_10_32_10</name>
    <dbReference type="NCBI Taxonomy" id="1975090"/>
    <lineage>
        <taxon>Bacteria</taxon>
        <taxon>Katanobacteria</taxon>
    </lineage>
</organism>
<keyword evidence="1" id="KW-1133">Transmembrane helix</keyword>
<gene>
    <name evidence="2" type="ORF">COV24_00700</name>
</gene>
<reference evidence="2 3" key="1">
    <citation type="submission" date="2017-09" db="EMBL/GenBank/DDBJ databases">
        <title>Depth-based differentiation of microbial function through sediment-hosted aquifers and enrichment of novel symbionts in the deep terrestrial subsurface.</title>
        <authorList>
            <person name="Probst A.J."/>
            <person name="Ladd B."/>
            <person name="Jarett J.K."/>
            <person name="Geller-Mcgrath D.E."/>
            <person name="Sieber C.M."/>
            <person name="Emerson J.B."/>
            <person name="Anantharaman K."/>
            <person name="Thomas B.C."/>
            <person name="Malmstrom R."/>
            <person name="Stieglmeier M."/>
            <person name="Klingl A."/>
            <person name="Woyke T."/>
            <person name="Ryan C.M."/>
            <person name="Banfield J.F."/>
        </authorList>
    </citation>
    <scope>NUCLEOTIDE SEQUENCE [LARGE SCALE GENOMIC DNA]</scope>
    <source>
        <strain evidence="2">CG10_big_fil_rev_8_21_14_0_10_32_10</strain>
    </source>
</reference>
<evidence type="ECO:0000313" key="3">
    <source>
        <dbReference type="Proteomes" id="UP000230214"/>
    </source>
</evidence>
<proteinExistence type="predicted"/>
<keyword evidence="1" id="KW-0472">Membrane</keyword>
<dbReference type="EMBL" id="PCXU01000009">
    <property type="protein sequence ID" value="PIR43830.1"/>
    <property type="molecule type" value="Genomic_DNA"/>
</dbReference>